<gene>
    <name evidence="1" type="ORF">EAH84_11690</name>
</gene>
<sequence length="268" mass="28446">MMLGFSVEELAMAGRGGGAPRMGLSRVSEAAWLQRDVDRAARAHAFDAHPDAVRVLPGAEAAGREVAALIGVAGGLAEAARATWEDLCILQADGDAYVLTGAAVAFPTDWRVEDKIGQPLAAIHAPIHGYAEQLAAGVDHFFATLAAGPIFGRANWFVVADDAWRYLPTDDPATRFAQVTRENAGQTLYLRCERQTLRRLPDSGAVLFTIGVAVAALDTLSVRVVRRVSAALDTGPAGEHARRAAPYYAPALAAYATLRDDRSIEEAA</sequence>
<evidence type="ECO:0000313" key="1">
    <source>
        <dbReference type="EMBL" id="TPG10937.1"/>
    </source>
</evidence>
<organism evidence="1 2">
    <name type="scientific">Sphingomonas oligophenolica</name>
    <dbReference type="NCBI Taxonomy" id="301154"/>
    <lineage>
        <taxon>Bacteria</taxon>
        <taxon>Pseudomonadati</taxon>
        <taxon>Pseudomonadota</taxon>
        <taxon>Alphaproteobacteria</taxon>
        <taxon>Sphingomonadales</taxon>
        <taxon>Sphingomonadaceae</taxon>
        <taxon>Sphingomonas</taxon>
    </lineage>
</organism>
<accession>A0A502CCP6</accession>
<dbReference type="EMBL" id="RCZK01000009">
    <property type="protein sequence ID" value="TPG10937.1"/>
    <property type="molecule type" value="Genomic_DNA"/>
</dbReference>
<proteinExistence type="predicted"/>
<dbReference type="InterPro" id="IPR021848">
    <property type="entry name" value="HODM_asu-like"/>
</dbReference>
<name>A0A502CCP6_9SPHN</name>
<dbReference type="Proteomes" id="UP000318413">
    <property type="component" value="Unassembled WGS sequence"/>
</dbReference>
<dbReference type="OrthoDB" id="5242510at2"/>
<protein>
    <submittedName>
        <fullName evidence="1">DUF3445 domain-containing protein</fullName>
    </submittedName>
</protein>
<evidence type="ECO:0000313" key="2">
    <source>
        <dbReference type="Proteomes" id="UP000318413"/>
    </source>
</evidence>
<dbReference type="Pfam" id="PF11927">
    <property type="entry name" value="HODM_asu-like"/>
    <property type="match status" value="1"/>
</dbReference>
<keyword evidence="2" id="KW-1185">Reference proteome</keyword>
<dbReference type="AlphaFoldDB" id="A0A502CCP6"/>
<comment type="caution">
    <text evidence="1">The sequence shown here is derived from an EMBL/GenBank/DDBJ whole genome shotgun (WGS) entry which is preliminary data.</text>
</comment>
<reference evidence="1 2" key="1">
    <citation type="journal article" date="2019" name="Environ. Microbiol.">
        <title>Species interactions and distinct microbial communities in high Arctic permafrost affected cryosols are associated with the CH4 and CO2 gas fluxes.</title>
        <authorList>
            <person name="Altshuler I."/>
            <person name="Hamel J."/>
            <person name="Turney S."/>
            <person name="Magnuson E."/>
            <person name="Levesque R."/>
            <person name="Greer C."/>
            <person name="Whyte L.G."/>
        </authorList>
    </citation>
    <scope>NUCLEOTIDE SEQUENCE [LARGE SCALE GENOMIC DNA]</scope>
    <source>
        <strain evidence="1 2">S5.1</strain>
    </source>
</reference>